<dbReference type="EMBL" id="JACEIK010000269">
    <property type="protein sequence ID" value="MCD7453856.1"/>
    <property type="molecule type" value="Genomic_DNA"/>
</dbReference>
<organism evidence="2 3">
    <name type="scientific">Datura stramonium</name>
    <name type="common">Jimsonweed</name>
    <name type="synonym">Common thornapple</name>
    <dbReference type="NCBI Taxonomy" id="4076"/>
    <lineage>
        <taxon>Eukaryota</taxon>
        <taxon>Viridiplantae</taxon>
        <taxon>Streptophyta</taxon>
        <taxon>Embryophyta</taxon>
        <taxon>Tracheophyta</taxon>
        <taxon>Spermatophyta</taxon>
        <taxon>Magnoliopsida</taxon>
        <taxon>eudicotyledons</taxon>
        <taxon>Gunneridae</taxon>
        <taxon>Pentapetalae</taxon>
        <taxon>asterids</taxon>
        <taxon>lamiids</taxon>
        <taxon>Solanales</taxon>
        <taxon>Solanaceae</taxon>
        <taxon>Solanoideae</taxon>
        <taxon>Datureae</taxon>
        <taxon>Datura</taxon>
    </lineage>
</organism>
<keyword evidence="3" id="KW-1185">Reference proteome</keyword>
<feature type="compositionally biased region" description="Basic and acidic residues" evidence="1">
    <location>
        <begin position="1"/>
        <end position="14"/>
    </location>
</feature>
<feature type="region of interest" description="Disordered" evidence="1">
    <location>
        <begin position="1"/>
        <end position="26"/>
    </location>
</feature>
<evidence type="ECO:0000256" key="1">
    <source>
        <dbReference type="SAM" id="MobiDB-lite"/>
    </source>
</evidence>
<comment type="caution">
    <text evidence="2">The sequence shown here is derived from an EMBL/GenBank/DDBJ whole genome shotgun (WGS) entry which is preliminary data.</text>
</comment>
<proteinExistence type="predicted"/>
<accession>A0ABS8S402</accession>
<protein>
    <submittedName>
        <fullName evidence="2">Uncharacterized protein</fullName>
    </submittedName>
</protein>
<evidence type="ECO:0000313" key="3">
    <source>
        <dbReference type="Proteomes" id="UP000823775"/>
    </source>
</evidence>
<reference evidence="2 3" key="1">
    <citation type="journal article" date="2021" name="BMC Genomics">
        <title>Datura genome reveals duplications of psychoactive alkaloid biosynthetic genes and high mutation rate following tissue culture.</title>
        <authorList>
            <person name="Rajewski A."/>
            <person name="Carter-House D."/>
            <person name="Stajich J."/>
            <person name="Litt A."/>
        </authorList>
    </citation>
    <scope>NUCLEOTIDE SEQUENCE [LARGE SCALE GENOMIC DNA]</scope>
    <source>
        <strain evidence="2">AR-01</strain>
    </source>
</reference>
<feature type="non-terminal residue" evidence="2">
    <location>
        <position position="106"/>
    </location>
</feature>
<evidence type="ECO:0000313" key="2">
    <source>
        <dbReference type="EMBL" id="MCD7453856.1"/>
    </source>
</evidence>
<gene>
    <name evidence="2" type="ORF">HAX54_022352</name>
</gene>
<dbReference type="Proteomes" id="UP000823775">
    <property type="component" value="Unassembled WGS sequence"/>
</dbReference>
<name>A0ABS8S402_DATST</name>
<sequence>MAQGVKKEEFEKSQPGEIADVAHQPPNFRENCTQAGEIAGVARQRPNLRRILINTLRKFKPSFARWEAQRARACLVQIFKSKKMNFSRVFHPTAHPCPFLFDIPSH</sequence>